<dbReference type="GO" id="GO:0005737">
    <property type="term" value="C:cytoplasm"/>
    <property type="evidence" value="ECO:0007669"/>
    <property type="project" value="UniProtKB-SubCell"/>
</dbReference>
<dbReference type="AlphaFoldDB" id="A0A1T5DJJ7"/>
<dbReference type="SUPFAM" id="SSF55681">
    <property type="entry name" value="Class II aaRS and biotin synthetases"/>
    <property type="match status" value="1"/>
</dbReference>
<dbReference type="EMBL" id="FUYN01000010">
    <property type="protein sequence ID" value="SKB71882.1"/>
    <property type="molecule type" value="Genomic_DNA"/>
</dbReference>
<protein>
    <recommendedName>
        <fullName evidence="7">Asparagine--tRNA ligase</fullName>
        <ecNumber evidence="7">6.1.1.22</ecNumber>
    </recommendedName>
    <alternativeName>
        <fullName evidence="7">Asparaginyl-tRNA synthetase</fullName>
        <shortName evidence="7">AsnRS</shortName>
    </alternativeName>
</protein>
<dbReference type="GO" id="GO:0006421">
    <property type="term" value="P:asparaginyl-tRNA aminoacylation"/>
    <property type="evidence" value="ECO:0007669"/>
    <property type="project" value="UniProtKB-UniRule"/>
</dbReference>
<dbReference type="Proteomes" id="UP000243406">
    <property type="component" value="Unassembled WGS sequence"/>
</dbReference>
<dbReference type="NCBIfam" id="NF003037">
    <property type="entry name" value="PRK03932.1"/>
    <property type="match status" value="1"/>
</dbReference>
<evidence type="ECO:0000256" key="4">
    <source>
        <dbReference type="ARBA" id="ARBA00022840"/>
    </source>
</evidence>
<dbReference type="FunFam" id="3.30.930.10:FF:000016">
    <property type="entry name" value="Asparagine--tRNA ligase"/>
    <property type="match status" value="1"/>
</dbReference>
<dbReference type="PROSITE" id="PS50862">
    <property type="entry name" value="AA_TRNA_LIGASE_II"/>
    <property type="match status" value="1"/>
</dbReference>
<dbReference type="CDD" id="cd04318">
    <property type="entry name" value="EcAsnRS_like_N"/>
    <property type="match status" value="1"/>
</dbReference>
<comment type="subunit">
    <text evidence="7">Homodimer.</text>
</comment>
<dbReference type="EC" id="6.1.1.22" evidence="7"/>
<dbReference type="NCBIfam" id="TIGR00457">
    <property type="entry name" value="asnS"/>
    <property type="match status" value="1"/>
</dbReference>
<feature type="domain" description="Aminoacyl-transfer RNA synthetases class-II family profile" evidence="8">
    <location>
        <begin position="136"/>
        <end position="454"/>
    </location>
</feature>
<dbReference type="Gene3D" id="2.40.50.140">
    <property type="entry name" value="Nucleic acid-binding proteins"/>
    <property type="match status" value="1"/>
</dbReference>
<accession>A0A1T5DJJ7</accession>
<dbReference type="GO" id="GO:0016740">
    <property type="term" value="F:transferase activity"/>
    <property type="evidence" value="ECO:0007669"/>
    <property type="project" value="UniProtKB-ARBA"/>
</dbReference>
<comment type="similarity">
    <text evidence="1 7">Belongs to the class-II aminoacyl-tRNA synthetase family.</text>
</comment>
<dbReference type="InterPro" id="IPR002312">
    <property type="entry name" value="Asp/Asn-tRNA-synth_IIb"/>
</dbReference>
<keyword evidence="5 7" id="KW-0648">Protein biosynthesis</keyword>
<keyword evidence="4 7" id="KW-0067">ATP-binding</keyword>
<dbReference type="HAMAP" id="MF_00534">
    <property type="entry name" value="Asn_tRNA_synth"/>
    <property type="match status" value="1"/>
</dbReference>
<dbReference type="GO" id="GO:0005524">
    <property type="term" value="F:ATP binding"/>
    <property type="evidence" value="ECO:0007669"/>
    <property type="project" value="UniProtKB-UniRule"/>
</dbReference>
<evidence type="ECO:0000313" key="9">
    <source>
        <dbReference type="EMBL" id="SKB71882.1"/>
    </source>
</evidence>
<reference evidence="10" key="1">
    <citation type="submission" date="2017-02" db="EMBL/GenBank/DDBJ databases">
        <authorList>
            <person name="Varghese N."/>
            <person name="Submissions S."/>
        </authorList>
    </citation>
    <scope>NUCLEOTIDE SEQUENCE [LARGE SCALE GENOMIC DNA]</scope>
    <source>
        <strain evidence="10">ATCC 35199</strain>
    </source>
</reference>
<sequence>MTKAVDIKKLYRDTDDYMGKEIVIQGWIRTLRDSKNFGFIEVNDGSFFKNLQIVFDETLENFKDVAKLPIATAIKVTGDLVKTEGAKQPFEIKAKSIVVEAPSSSDFPLQKKRHTFEYLRTIAHLRPRSNAFSAVFRVRSVAAYAIHKFFQDRGFVYVHTPIITGSDAEGAGEMFRVTTLDLKNPPKNADGSIDNTQDFFGKETNLTVSGQLEGEIFALAYKDIYTFGPTFRAENSNTSRHAAEFWMIEPEIAFAELEDNMELAEDMIKYIISYVLENAPEEMEFFGSIVDKDLLPRLQNVVSNDFGRVTYTEAIKLLQESGHNFEYPVSWGMDLQTEHERYITEQIFKKPVFVTDYPKEIKAFYMRLNEDEKTVAAMDLLVPGIGEIIGGSQREEREDVLAGKIRAMGLNEEDYWWYLELRKYGGVKHAGYGLGFERMIMYLTGMTNIRDVIPFPRTVGTAEF</sequence>
<comment type="catalytic activity">
    <reaction evidence="7">
        <text>tRNA(Asn) + L-asparagine + ATP = L-asparaginyl-tRNA(Asn) + AMP + diphosphate + H(+)</text>
        <dbReference type="Rhea" id="RHEA:11180"/>
        <dbReference type="Rhea" id="RHEA-COMP:9659"/>
        <dbReference type="Rhea" id="RHEA-COMP:9674"/>
        <dbReference type="ChEBI" id="CHEBI:15378"/>
        <dbReference type="ChEBI" id="CHEBI:30616"/>
        <dbReference type="ChEBI" id="CHEBI:33019"/>
        <dbReference type="ChEBI" id="CHEBI:58048"/>
        <dbReference type="ChEBI" id="CHEBI:78442"/>
        <dbReference type="ChEBI" id="CHEBI:78515"/>
        <dbReference type="ChEBI" id="CHEBI:456215"/>
        <dbReference type="EC" id="6.1.1.22"/>
    </reaction>
</comment>
<dbReference type="OrthoDB" id="9762036at2"/>
<dbReference type="PANTHER" id="PTHR22594:SF34">
    <property type="entry name" value="ASPARAGINE--TRNA LIGASE, MITOCHONDRIAL-RELATED"/>
    <property type="match status" value="1"/>
</dbReference>
<evidence type="ECO:0000256" key="3">
    <source>
        <dbReference type="ARBA" id="ARBA00022741"/>
    </source>
</evidence>
<gene>
    <name evidence="7" type="primary">asnS</name>
    <name evidence="9" type="ORF">SAMN02745120_0023</name>
</gene>
<dbReference type="InterPro" id="IPR004364">
    <property type="entry name" value="Aa-tRNA-synt_II"/>
</dbReference>
<dbReference type="RefSeq" id="WP_079590690.1">
    <property type="nucleotide sequence ID" value="NZ_FUYN01000010.1"/>
</dbReference>
<dbReference type="PRINTS" id="PR01042">
    <property type="entry name" value="TRNASYNTHASP"/>
</dbReference>
<dbReference type="GO" id="GO:0003676">
    <property type="term" value="F:nucleic acid binding"/>
    <property type="evidence" value="ECO:0007669"/>
    <property type="project" value="InterPro"/>
</dbReference>
<evidence type="ECO:0000256" key="1">
    <source>
        <dbReference type="ARBA" id="ARBA00008226"/>
    </source>
</evidence>
<dbReference type="InterPro" id="IPR004522">
    <property type="entry name" value="Asn-tRNA-ligase"/>
</dbReference>
<keyword evidence="2 7" id="KW-0436">Ligase</keyword>
<name>A0A1T5DJJ7_9FIRM</name>
<proteinExistence type="inferred from homology"/>
<dbReference type="Pfam" id="PF01336">
    <property type="entry name" value="tRNA_anti-codon"/>
    <property type="match status" value="1"/>
</dbReference>
<evidence type="ECO:0000256" key="7">
    <source>
        <dbReference type="HAMAP-Rule" id="MF_00534"/>
    </source>
</evidence>
<dbReference type="Gene3D" id="3.30.930.10">
    <property type="entry name" value="Bira Bifunctional Protein, Domain 2"/>
    <property type="match status" value="1"/>
</dbReference>
<keyword evidence="10" id="KW-1185">Reference proteome</keyword>
<comment type="subcellular location">
    <subcellularLocation>
        <location evidence="7">Cytoplasm</location>
    </subcellularLocation>
</comment>
<evidence type="ECO:0000313" key="10">
    <source>
        <dbReference type="Proteomes" id="UP000243406"/>
    </source>
</evidence>
<keyword evidence="6 7" id="KW-0030">Aminoacyl-tRNA synthetase</keyword>
<dbReference type="GO" id="GO:0140096">
    <property type="term" value="F:catalytic activity, acting on a protein"/>
    <property type="evidence" value="ECO:0007669"/>
    <property type="project" value="UniProtKB-ARBA"/>
</dbReference>
<evidence type="ECO:0000256" key="6">
    <source>
        <dbReference type="ARBA" id="ARBA00023146"/>
    </source>
</evidence>
<dbReference type="CDD" id="cd00776">
    <property type="entry name" value="AsxRS_core"/>
    <property type="match status" value="1"/>
</dbReference>
<evidence type="ECO:0000259" key="8">
    <source>
        <dbReference type="PROSITE" id="PS50862"/>
    </source>
</evidence>
<keyword evidence="7" id="KW-0963">Cytoplasm</keyword>
<organism evidence="9 10">
    <name type="scientific">Acetoanaerobium noterae</name>
    <dbReference type="NCBI Taxonomy" id="745369"/>
    <lineage>
        <taxon>Bacteria</taxon>
        <taxon>Bacillati</taxon>
        <taxon>Bacillota</taxon>
        <taxon>Clostridia</taxon>
        <taxon>Peptostreptococcales</taxon>
        <taxon>Filifactoraceae</taxon>
        <taxon>Acetoanaerobium</taxon>
    </lineage>
</organism>
<dbReference type="SUPFAM" id="SSF50249">
    <property type="entry name" value="Nucleic acid-binding proteins"/>
    <property type="match status" value="1"/>
</dbReference>
<dbReference type="PANTHER" id="PTHR22594">
    <property type="entry name" value="ASPARTYL/LYSYL-TRNA SYNTHETASE"/>
    <property type="match status" value="1"/>
</dbReference>
<dbReference type="InterPro" id="IPR006195">
    <property type="entry name" value="aa-tRNA-synth_II"/>
</dbReference>
<dbReference type="InterPro" id="IPR045864">
    <property type="entry name" value="aa-tRNA-synth_II/BPL/LPL"/>
</dbReference>
<evidence type="ECO:0000256" key="2">
    <source>
        <dbReference type="ARBA" id="ARBA00022598"/>
    </source>
</evidence>
<dbReference type="InterPro" id="IPR004365">
    <property type="entry name" value="NA-bd_OB_tRNA"/>
</dbReference>
<dbReference type="Pfam" id="PF00152">
    <property type="entry name" value="tRNA-synt_2"/>
    <property type="match status" value="1"/>
</dbReference>
<keyword evidence="3 7" id="KW-0547">Nucleotide-binding</keyword>
<evidence type="ECO:0000256" key="5">
    <source>
        <dbReference type="ARBA" id="ARBA00022917"/>
    </source>
</evidence>
<dbReference type="GO" id="GO:0004816">
    <property type="term" value="F:asparagine-tRNA ligase activity"/>
    <property type="evidence" value="ECO:0007669"/>
    <property type="project" value="UniProtKB-UniRule"/>
</dbReference>
<dbReference type="InterPro" id="IPR012340">
    <property type="entry name" value="NA-bd_OB-fold"/>
</dbReference>